<dbReference type="OrthoDB" id="4850442at2759"/>
<dbReference type="AlphaFoldDB" id="A0A066X7K1"/>
<comment type="caution">
    <text evidence="2">The sequence shown here is derived from an EMBL/GenBank/DDBJ whole genome shotgun (WGS) entry which is preliminary data.</text>
</comment>
<protein>
    <submittedName>
        <fullName evidence="2">Uncharacterized protein</fullName>
    </submittedName>
</protein>
<sequence>MSSTTPQQGSVQTDPSTAKTETSHEACAQRDSRIQSFLSDQALRLINETVATQQRSSSPVAAAVANIDRLGLGSSGAGTGGAIGQSVNVVPINLRGTGSQFVN</sequence>
<dbReference type="EMBL" id="JMSE01001362">
    <property type="protein sequence ID" value="KDN62010.1"/>
    <property type="molecule type" value="Genomic_DNA"/>
</dbReference>
<feature type="region of interest" description="Disordered" evidence="1">
    <location>
        <begin position="1"/>
        <end position="31"/>
    </location>
</feature>
<dbReference type="eggNOG" id="ENOG502T4NY">
    <property type="taxonomic scope" value="Eukaryota"/>
</dbReference>
<name>A0A066X7K1_COLSU</name>
<feature type="compositionally biased region" description="Polar residues" evidence="1">
    <location>
        <begin position="1"/>
        <end position="20"/>
    </location>
</feature>
<feature type="compositionally biased region" description="Basic and acidic residues" evidence="1">
    <location>
        <begin position="21"/>
        <end position="31"/>
    </location>
</feature>
<dbReference type="HOGENOM" id="CLU_2399547_0_0_1"/>
<reference evidence="3" key="1">
    <citation type="journal article" date="2014" name="Genome Announc.">
        <title>Draft genome sequence of Colletotrichum sublineola, a destructive pathogen of cultivated sorghum.</title>
        <authorList>
            <person name="Baroncelli R."/>
            <person name="Sanz-Martin J.M."/>
            <person name="Rech G.E."/>
            <person name="Sukno S.A."/>
            <person name="Thon M.R."/>
        </authorList>
    </citation>
    <scope>NUCLEOTIDE SEQUENCE [LARGE SCALE GENOMIC DNA]</scope>
    <source>
        <strain evidence="3">TX430BB</strain>
    </source>
</reference>
<accession>A0A066X7K1</accession>
<organism evidence="2 3">
    <name type="scientific">Colletotrichum sublineola</name>
    <name type="common">Sorghum anthracnose fungus</name>
    <dbReference type="NCBI Taxonomy" id="1173701"/>
    <lineage>
        <taxon>Eukaryota</taxon>
        <taxon>Fungi</taxon>
        <taxon>Dikarya</taxon>
        <taxon>Ascomycota</taxon>
        <taxon>Pezizomycotina</taxon>
        <taxon>Sordariomycetes</taxon>
        <taxon>Hypocreomycetidae</taxon>
        <taxon>Glomerellales</taxon>
        <taxon>Glomerellaceae</taxon>
        <taxon>Colletotrichum</taxon>
        <taxon>Colletotrichum graminicola species complex</taxon>
    </lineage>
</organism>
<evidence type="ECO:0000313" key="2">
    <source>
        <dbReference type="EMBL" id="KDN62010.1"/>
    </source>
</evidence>
<evidence type="ECO:0000256" key="1">
    <source>
        <dbReference type="SAM" id="MobiDB-lite"/>
    </source>
</evidence>
<keyword evidence="3" id="KW-1185">Reference proteome</keyword>
<gene>
    <name evidence="2" type="ORF">CSUB01_02194</name>
</gene>
<evidence type="ECO:0000313" key="3">
    <source>
        <dbReference type="Proteomes" id="UP000027238"/>
    </source>
</evidence>
<dbReference type="OMA" id="ETSHEAC"/>
<dbReference type="Proteomes" id="UP000027238">
    <property type="component" value="Unassembled WGS sequence"/>
</dbReference>
<proteinExistence type="predicted"/>